<evidence type="ECO:0000313" key="9">
    <source>
        <dbReference type="Proteomes" id="UP000019260"/>
    </source>
</evidence>
<dbReference type="GO" id="GO:0008270">
    <property type="term" value="F:zinc ion binding"/>
    <property type="evidence" value="ECO:0007669"/>
    <property type="project" value="UniProtKB-KW"/>
</dbReference>
<evidence type="ECO:0000256" key="2">
    <source>
        <dbReference type="ARBA" id="ARBA00022763"/>
    </source>
</evidence>
<dbReference type="GO" id="GO:0006310">
    <property type="term" value="P:DNA recombination"/>
    <property type="evidence" value="ECO:0007669"/>
    <property type="project" value="UniProtKB-KW"/>
</dbReference>
<dbReference type="PATRIC" id="fig|838561.3.peg.9"/>
<evidence type="ECO:0000256" key="1">
    <source>
        <dbReference type="ARBA" id="ARBA00022723"/>
    </source>
</evidence>
<keyword evidence="3" id="KW-0863">Zinc-finger</keyword>
<dbReference type="SUPFAM" id="SSF111304">
    <property type="entry name" value="Recombination protein RecR"/>
    <property type="match status" value="1"/>
</dbReference>
<proteinExistence type="predicted"/>
<dbReference type="Proteomes" id="UP000019260">
    <property type="component" value="Chromosome"/>
</dbReference>
<dbReference type="PANTHER" id="PTHR30446:SF0">
    <property type="entry name" value="RECOMBINATION PROTEIN RECR"/>
    <property type="match status" value="1"/>
</dbReference>
<feature type="domain" description="Toprim" evidence="7">
    <location>
        <begin position="17"/>
        <end position="97"/>
    </location>
</feature>
<dbReference type="HOGENOM" id="CLU_2345272_0_0_14"/>
<dbReference type="InterPro" id="IPR006171">
    <property type="entry name" value="TOPRIM_dom"/>
</dbReference>
<keyword evidence="4" id="KW-0862">Zinc</keyword>
<reference evidence="8 9" key="1">
    <citation type="submission" date="2013-09" db="EMBL/GenBank/DDBJ databases">
        <title>Complete genome sequence of Spiroplasma mirum suckling mouse cataract agent.</title>
        <authorList>
            <person name="Landry C.A."/>
            <person name="Bastian F.O."/>
            <person name="Thune R.L."/>
        </authorList>
    </citation>
    <scope>NUCLEOTIDE SEQUENCE [LARGE SCALE GENOMIC DNA]</scope>
    <source>
        <strain evidence="8 9">SMCA</strain>
    </source>
</reference>
<dbReference type="Gene3D" id="3.40.1360.10">
    <property type="match status" value="1"/>
</dbReference>
<dbReference type="PROSITE" id="PS50880">
    <property type="entry name" value="TOPRIM"/>
    <property type="match status" value="1"/>
</dbReference>
<dbReference type="PANTHER" id="PTHR30446">
    <property type="entry name" value="RECOMBINATION PROTEIN RECR"/>
    <property type="match status" value="1"/>
</dbReference>
<keyword evidence="6" id="KW-0234">DNA repair</keyword>
<organism evidence="8 9">
    <name type="scientific">Spiroplasma mirum ATCC 29335</name>
    <dbReference type="NCBI Taxonomy" id="838561"/>
    <lineage>
        <taxon>Bacteria</taxon>
        <taxon>Bacillati</taxon>
        <taxon>Mycoplasmatota</taxon>
        <taxon>Mollicutes</taxon>
        <taxon>Entomoplasmatales</taxon>
        <taxon>Spiroplasmataceae</taxon>
        <taxon>Spiroplasma</taxon>
    </lineage>
</organism>
<dbReference type="Pfam" id="PF13662">
    <property type="entry name" value="Toprim_4"/>
    <property type="match status" value="1"/>
</dbReference>
<dbReference type="GO" id="GO:0003677">
    <property type="term" value="F:DNA binding"/>
    <property type="evidence" value="ECO:0007669"/>
    <property type="project" value="InterPro"/>
</dbReference>
<name>W0GPM3_9MOLU</name>
<dbReference type="STRING" id="838561.P344_00050"/>
<keyword evidence="5" id="KW-0233">DNA recombination</keyword>
<keyword evidence="2" id="KW-0227">DNA damage</keyword>
<dbReference type="AlphaFoldDB" id="W0GPM3"/>
<keyword evidence="9" id="KW-1185">Reference proteome</keyword>
<gene>
    <name evidence="8" type="ORF">P344_00050</name>
</gene>
<keyword evidence="1" id="KW-0479">Metal-binding</keyword>
<dbReference type="eggNOG" id="COG0353">
    <property type="taxonomic scope" value="Bacteria"/>
</dbReference>
<accession>W0GPM3</accession>
<dbReference type="KEGG" id="smir:SMM_0008"/>
<evidence type="ECO:0000256" key="5">
    <source>
        <dbReference type="ARBA" id="ARBA00023172"/>
    </source>
</evidence>
<dbReference type="KEGG" id="smia:P344_00050"/>
<evidence type="ECO:0000313" key="8">
    <source>
        <dbReference type="EMBL" id="AHI57389.1"/>
    </source>
</evidence>
<sequence>MKDNQCLFCYNNLIDNTKLCIVTNVFDVFTFEKAKIFNGLYHVLNQEINVKNGITPDKITVKELESRLNDKIINEVIIAVSSTFEGEVSAQYLKNII</sequence>
<evidence type="ECO:0000256" key="3">
    <source>
        <dbReference type="ARBA" id="ARBA00022771"/>
    </source>
</evidence>
<dbReference type="RefSeq" id="WP_236681387.1">
    <property type="nucleotide sequence ID" value="NZ_CP002082.1"/>
</dbReference>
<evidence type="ECO:0000256" key="4">
    <source>
        <dbReference type="ARBA" id="ARBA00022833"/>
    </source>
</evidence>
<dbReference type="InterPro" id="IPR023627">
    <property type="entry name" value="Rcmb_RecR"/>
</dbReference>
<protein>
    <recommendedName>
        <fullName evidence="7">Toprim domain-containing protein</fullName>
    </recommendedName>
</protein>
<dbReference type="GO" id="GO:0006281">
    <property type="term" value="P:DNA repair"/>
    <property type="evidence" value="ECO:0007669"/>
    <property type="project" value="UniProtKB-KW"/>
</dbReference>
<evidence type="ECO:0000256" key="6">
    <source>
        <dbReference type="ARBA" id="ARBA00023204"/>
    </source>
</evidence>
<evidence type="ECO:0000259" key="7">
    <source>
        <dbReference type="PROSITE" id="PS50880"/>
    </source>
</evidence>
<dbReference type="InterPro" id="IPR000093">
    <property type="entry name" value="DNA_Rcmb_RecR"/>
</dbReference>
<dbReference type="EMBL" id="CP006720">
    <property type="protein sequence ID" value="AHI57389.1"/>
    <property type="molecule type" value="Genomic_DNA"/>
</dbReference>